<dbReference type="AlphaFoldDB" id="A0A2J6PIY7"/>
<dbReference type="PANTHER" id="PTHR37017">
    <property type="entry name" value="AB HYDROLASE-1 DOMAIN-CONTAINING PROTEIN-RELATED"/>
    <property type="match status" value="1"/>
</dbReference>
<organism evidence="2 3">
    <name type="scientific">Hyaloscypha hepaticicola</name>
    <dbReference type="NCBI Taxonomy" id="2082293"/>
    <lineage>
        <taxon>Eukaryota</taxon>
        <taxon>Fungi</taxon>
        <taxon>Dikarya</taxon>
        <taxon>Ascomycota</taxon>
        <taxon>Pezizomycotina</taxon>
        <taxon>Leotiomycetes</taxon>
        <taxon>Helotiales</taxon>
        <taxon>Hyaloscyphaceae</taxon>
        <taxon>Hyaloscypha</taxon>
    </lineage>
</organism>
<keyword evidence="2" id="KW-0378">Hydrolase</keyword>
<dbReference type="InterPro" id="IPR052897">
    <property type="entry name" value="Sec-Metab_Biosynth_Hydrolase"/>
</dbReference>
<dbReference type="SUPFAM" id="SSF53474">
    <property type="entry name" value="alpha/beta-Hydrolases"/>
    <property type="match status" value="1"/>
</dbReference>
<keyword evidence="3" id="KW-1185">Reference proteome</keyword>
<reference evidence="2 3" key="1">
    <citation type="submission" date="2016-05" db="EMBL/GenBank/DDBJ databases">
        <title>A degradative enzymes factory behind the ericoid mycorrhizal symbiosis.</title>
        <authorList>
            <consortium name="DOE Joint Genome Institute"/>
            <person name="Martino E."/>
            <person name="Morin E."/>
            <person name="Grelet G."/>
            <person name="Kuo A."/>
            <person name="Kohler A."/>
            <person name="Daghino S."/>
            <person name="Barry K."/>
            <person name="Choi C."/>
            <person name="Cichocki N."/>
            <person name="Clum A."/>
            <person name="Copeland A."/>
            <person name="Hainaut M."/>
            <person name="Haridas S."/>
            <person name="Labutti K."/>
            <person name="Lindquist E."/>
            <person name="Lipzen A."/>
            <person name="Khouja H.-R."/>
            <person name="Murat C."/>
            <person name="Ohm R."/>
            <person name="Olson A."/>
            <person name="Spatafora J."/>
            <person name="Veneault-Fourrey C."/>
            <person name="Henrissat B."/>
            <person name="Grigoriev I."/>
            <person name="Martin F."/>
            <person name="Perotto S."/>
        </authorList>
    </citation>
    <scope>NUCLEOTIDE SEQUENCE [LARGE SCALE GENOMIC DNA]</scope>
    <source>
        <strain evidence="2 3">UAMH 7357</strain>
    </source>
</reference>
<gene>
    <name evidence="2" type="ORF">NA56DRAFT_651226</name>
</gene>
<accession>A0A2J6PIY7</accession>
<protein>
    <submittedName>
        <fullName evidence="2">Prolyl aminopeptidase-like protein</fullName>
    </submittedName>
</protein>
<dbReference type="STRING" id="1745343.A0A2J6PIY7"/>
<dbReference type="InterPro" id="IPR000073">
    <property type="entry name" value="AB_hydrolase_1"/>
</dbReference>
<feature type="domain" description="AB hydrolase-1" evidence="1">
    <location>
        <begin position="8"/>
        <end position="243"/>
    </location>
</feature>
<dbReference type="Gene3D" id="3.40.50.1820">
    <property type="entry name" value="alpha/beta hydrolase"/>
    <property type="match status" value="1"/>
</dbReference>
<dbReference type="InterPro" id="IPR029058">
    <property type="entry name" value="AB_hydrolase_fold"/>
</dbReference>
<dbReference type="OrthoDB" id="1263307at2759"/>
<sequence>MGSQPEFIIVPGAWHSPESFKPTSDILEQKGYAVHGVNLKCYGASPPLRNFDPDVQVIRETVNKVLSSGKDAVIIYHSYGSVPGSEALSEYMKELEGGNRKEGWGKIQRLVFCCAFVLPEGGSLMAALQYKDLPWFIVKGDEVLPDTPEKIFYNDLSAEVAAPYIAALKPHSYRTFSSQQSVAPWKVIPSTYILCENDQAIPVQAQEGMLANAHQMAPGSFDVIERCSASHSPFISQPEWLADKLIKGAGGA</sequence>
<evidence type="ECO:0000313" key="3">
    <source>
        <dbReference type="Proteomes" id="UP000235672"/>
    </source>
</evidence>
<keyword evidence="2" id="KW-0031">Aminopeptidase</keyword>
<dbReference type="GO" id="GO:0004177">
    <property type="term" value="F:aminopeptidase activity"/>
    <property type="evidence" value="ECO:0007669"/>
    <property type="project" value="UniProtKB-KW"/>
</dbReference>
<proteinExistence type="predicted"/>
<evidence type="ECO:0000259" key="1">
    <source>
        <dbReference type="Pfam" id="PF12697"/>
    </source>
</evidence>
<dbReference type="Proteomes" id="UP000235672">
    <property type="component" value="Unassembled WGS sequence"/>
</dbReference>
<evidence type="ECO:0000313" key="2">
    <source>
        <dbReference type="EMBL" id="PMD13988.1"/>
    </source>
</evidence>
<name>A0A2J6PIY7_9HELO</name>
<dbReference type="Pfam" id="PF12697">
    <property type="entry name" value="Abhydrolase_6"/>
    <property type="match status" value="1"/>
</dbReference>
<dbReference type="PANTHER" id="PTHR37017:SF11">
    <property type="entry name" value="ESTERASE_LIPASE_THIOESTERASE DOMAIN-CONTAINING PROTEIN"/>
    <property type="match status" value="1"/>
</dbReference>
<dbReference type="EMBL" id="KZ613525">
    <property type="protein sequence ID" value="PMD13988.1"/>
    <property type="molecule type" value="Genomic_DNA"/>
</dbReference>
<keyword evidence="2" id="KW-0645">Protease</keyword>